<dbReference type="GeneID" id="63696979"/>
<name>A0A017SEI1_ASPRC</name>
<dbReference type="Proteomes" id="UP000019804">
    <property type="component" value="Unassembled WGS sequence"/>
</dbReference>
<organism evidence="1 2">
    <name type="scientific">Aspergillus ruber (strain CBS 135680)</name>
    <dbReference type="NCBI Taxonomy" id="1388766"/>
    <lineage>
        <taxon>Eukaryota</taxon>
        <taxon>Fungi</taxon>
        <taxon>Dikarya</taxon>
        <taxon>Ascomycota</taxon>
        <taxon>Pezizomycotina</taxon>
        <taxon>Eurotiomycetes</taxon>
        <taxon>Eurotiomycetidae</taxon>
        <taxon>Eurotiales</taxon>
        <taxon>Aspergillaceae</taxon>
        <taxon>Aspergillus</taxon>
        <taxon>Aspergillus subgen. Aspergillus</taxon>
    </lineage>
</organism>
<proteinExistence type="predicted"/>
<dbReference type="RefSeq" id="XP_040639116.1">
    <property type="nucleotide sequence ID" value="XM_040781855.1"/>
</dbReference>
<evidence type="ECO:0000313" key="2">
    <source>
        <dbReference type="Proteomes" id="UP000019804"/>
    </source>
</evidence>
<keyword evidence="2" id="KW-1185">Reference proteome</keyword>
<sequence length="147" mass="16107">MQTQLVYSPLAIGVVFANPIRAIAQSNIMRHGETYANCVTSALTDGLSTAAEEVQKATGGLGQFSKCILHGAKENTDNELAKRTERFARNLDICVSRCHTPRRLIFLNFLPAGQIFAKKSAEPSGESNEDTTIVLEKLNNAKDKIWV</sequence>
<reference evidence="2" key="1">
    <citation type="journal article" date="2014" name="Nat. Commun.">
        <title>Genomic adaptations of the halophilic Dead Sea filamentous fungus Eurotium rubrum.</title>
        <authorList>
            <person name="Kis-Papo T."/>
            <person name="Weig A.R."/>
            <person name="Riley R."/>
            <person name="Persoh D."/>
            <person name="Salamov A."/>
            <person name="Sun H."/>
            <person name="Lipzen A."/>
            <person name="Wasser S.P."/>
            <person name="Rambold G."/>
            <person name="Grigoriev I.V."/>
            <person name="Nevo E."/>
        </authorList>
    </citation>
    <scope>NUCLEOTIDE SEQUENCE [LARGE SCALE GENOMIC DNA]</scope>
    <source>
        <strain evidence="2">CBS 135680</strain>
    </source>
</reference>
<dbReference type="HOGENOM" id="CLU_1767691_0_0_1"/>
<accession>A0A017SEI1</accession>
<protein>
    <submittedName>
        <fullName evidence="1">Uncharacterized protein</fullName>
    </submittedName>
</protein>
<dbReference type="AlphaFoldDB" id="A0A017SEI1"/>
<dbReference type="EMBL" id="KK088422">
    <property type="protein sequence ID" value="EYE95428.1"/>
    <property type="molecule type" value="Genomic_DNA"/>
</dbReference>
<evidence type="ECO:0000313" key="1">
    <source>
        <dbReference type="EMBL" id="EYE95428.1"/>
    </source>
</evidence>
<gene>
    <name evidence="1" type="ORF">EURHEDRAFT_412241</name>
</gene>